<dbReference type="GO" id="GO:0009279">
    <property type="term" value="C:cell outer membrane"/>
    <property type="evidence" value="ECO:0007669"/>
    <property type="project" value="TreeGrafter"/>
</dbReference>
<keyword evidence="4" id="KW-1185">Reference proteome</keyword>
<evidence type="ECO:0000259" key="2">
    <source>
        <dbReference type="Pfam" id="PF03968"/>
    </source>
</evidence>
<dbReference type="PANTHER" id="PTHR36504">
    <property type="entry name" value="LIPOPOLYSACCHARIDE EXPORT SYSTEM PROTEIN LPTA"/>
    <property type="match status" value="1"/>
</dbReference>
<organism evidence="3 4">
    <name type="scientific">Victivallis lenta</name>
    <dbReference type="NCBI Taxonomy" id="2606640"/>
    <lineage>
        <taxon>Bacteria</taxon>
        <taxon>Pseudomonadati</taxon>
        <taxon>Lentisphaerota</taxon>
        <taxon>Lentisphaeria</taxon>
        <taxon>Victivallales</taxon>
        <taxon>Victivallaceae</taxon>
        <taxon>Victivallis</taxon>
    </lineage>
</organism>
<dbReference type="Gene3D" id="2.60.450.10">
    <property type="entry name" value="Lipopolysaccharide (LPS) transport protein A like domain"/>
    <property type="match status" value="3"/>
</dbReference>
<accession>A0A844G614</accession>
<name>A0A844G614_9BACT</name>
<feature type="domain" description="Organic solvent tolerance-like N-terminal" evidence="2">
    <location>
        <begin position="684"/>
        <end position="834"/>
    </location>
</feature>
<dbReference type="Proteomes" id="UP000435649">
    <property type="component" value="Unassembled WGS sequence"/>
</dbReference>
<dbReference type="PANTHER" id="PTHR36504:SF1">
    <property type="entry name" value="LIPOPOLYSACCHARIDE EXPORT SYSTEM PROTEIN LPTA"/>
    <property type="match status" value="1"/>
</dbReference>
<evidence type="ECO:0000256" key="1">
    <source>
        <dbReference type="ARBA" id="ARBA00022729"/>
    </source>
</evidence>
<gene>
    <name evidence="3" type="ORF">FYJ85_20040</name>
</gene>
<sequence>MKKIVMAMAVGAIALAAWGAAGGLEELRGLVLAHAKLPVYNKQTLQIMVFCNEVERQGRMMVGTDAVLDLIRRDADVDSIRDGWGLRPYPLDAKLPEVLKFWSDRLYSDGVIITARADVDQETRMAYGDEPVFFRSPLLDLNGIGFEADFDKRTVLVKEDVNIVLRMQSSDPRELLAPGAKQPEKYEFVRAVSDSMRIDMANNQILLVGNVVVDEDRSIVNCDRMTIFLNRKDDAALKAANDRGELGSGSDMGGVSRVLCDGNVVVTRKLSPEEIVESGEQKAFADHLVYDLAMGTVTLTGDRQLPVVKRGRESMSGSTMTLHREEQRAVINGKSKVIVIQPPEKPGDKENFITVHSDDAEFDYLRNYGDFKGNVVIDDPRMQLKCANMRIDLKELPEAKAALPKEAESTLSGMPSFDAGSKRELDRVTCTGGVEVVRRDEMGRLLPGERGSSKEAVFDYMTRIITMTGDNPTLTRNADSLSGRELQIWVDGERICARDGSKVVLGARSAGPAQSAAAAAGAGQTVILSDSSDLNYGGNLLTFNDNVKVDDARLKLDCDRMEIFLLEQNPAGAKEKKSAADVLELENGGDRSLSKVVCTGRVHAVDPGSDLRSEKLTLTFRPQAPGAPPGMFQSDGTELALIEADGKLVVVNTPEPGEQQQAAATGIGRNLGGLMKGGSAGPRTISADRGRVDFTKHLSEFHGNVHVRDDENSLKCDDMYLYAGKPAAGSGKEGEAPKAGIDDDPFALPGAETVPARISLTDTLDLKRVLCQNNVLFVRRTSDGQVQRAGGHQADYVVADRVMVVTGEPGKQPWMSAEGRRMYADRIIVNVENETMNAVGNTSTVAEN</sequence>
<protein>
    <recommendedName>
        <fullName evidence="2">Organic solvent tolerance-like N-terminal domain-containing protein</fullName>
    </recommendedName>
</protein>
<feature type="domain" description="Organic solvent tolerance-like N-terminal" evidence="2">
    <location>
        <begin position="193"/>
        <end position="327"/>
    </location>
</feature>
<dbReference type="GO" id="GO:0017089">
    <property type="term" value="F:glycolipid transfer activity"/>
    <property type="evidence" value="ECO:0007669"/>
    <property type="project" value="TreeGrafter"/>
</dbReference>
<dbReference type="RefSeq" id="WP_154420521.1">
    <property type="nucleotide sequence ID" value="NZ_VUNS01000034.1"/>
</dbReference>
<dbReference type="EMBL" id="VUNS01000034">
    <property type="protein sequence ID" value="MST99320.1"/>
    <property type="molecule type" value="Genomic_DNA"/>
</dbReference>
<dbReference type="InterPro" id="IPR005653">
    <property type="entry name" value="OstA-like_N"/>
</dbReference>
<proteinExistence type="predicted"/>
<keyword evidence="1" id="KW-0732">Signal</keyword>
<evidence type="ECO:0000313" key="3">
    <source>
        <dbReference type="EMBL" id="MST99320.1"/>
    </source>
</evidence>
<dbReference type="Pfam" id="PF03968">
    <property type="entry name" value="LptD_N"/>
    <property type="match status" value="3"/>
</dbReference>
<evidence type="ECO:0000313" key="4">
    <source>
        <dbReference type="Proteomes" id="UP000435649"/>
    </source>
</evidence>
<dbReference type="GO" id="GO:0030288">
    <property type="term" value="C:outer membrane-bounded periplasmic space"/>
    <property type="evidence" value="ECO:0007669"/>
    <property type="project" value="TreeGrafter"/>
</dbReference>
<dbReference type="GO" id="GO:0015920">
    <property type="term" value="P:lipopolysaccharide transport"/>
    <property type="evidence" value="ECO:0007669"/>
    <property type="project" value="TreeGrafter"/>
</dbReference>
<comment type="caution">
    <text evidence="3">The sequence shown here is derived from an EMBL/GenBank/DDBJ whole genome shotgun (WGS) entry which is preliminary data.</text>
</comment>
<dbReference type="AlphaFoldDB" id="A0A844G614"/>
<reference evidence="3 4" key="1">
    <citation type="submission" date="2019-08" db="EMBL/GenBank/DDBJ databases">
        <title>In-depth cultivation of the pig gut microbiome towards novel bacterial diversity and tailored functional studies.</title>
        <authorList>
            <person name="Wylensek D."/>
            <person name="Hitch T.C.A."/>
            <person name="Clavel T."/>
        </authorList>
    </citation>
    <scope>NUCLEOTIDE SEQUENCE [LARGE SCALE GENOMIC DNA]</scope>
    <source>
        <strain evidence="3 4">BBE-744-WT-12</strain>
    </source>
</reference>
<feature type="domain" description="Organic solvent tolerance-like N-terminal" evidence="2">
    <location>
        <begin position="355"/>
        <end position="488"/>
    </location>
</feature>
<dbReference type="InterPro" id="IPR052037">
    <property type="entry name" value="LPS_export_LptA"/>
</dbReference>